<feature type="region of interest" description="Disordered" evidence="1">
    <location>
        <begin position="142"/>
        <end position="167"/>
    </location>
</feature>
<dbReference type="PROSITE" id="PS51257">
    <property type="entry name" value="PROKAR_LIPOPROTEIN"/>
    <property type="match status" value="1"/>
</dbReference>
<organism evidence="2">
    <name type="scientific">Barrientosiimonas endolithica</name>
    <dbReference type="NCBI Taxonomy" id="1535208"/>
    <lineage>
        <taxon>Bacteria</taxon>
        <taxon>Bacillati</taxon>
        <taxon>Actinomycetota</taxon>
        <taxon>Actinomycetes</taxon>
        <taxon>Micrococcales</taxon>
        <taxon>Dermacoccaceae</taxon>
        <taxon>Barrientosiimonas</taxon>
    </lineage>
</organism>
<sequence>MRASAGLVAASILVTASGCGSGDEVKDASTTSSVSGSVFLTWNSWNGPLEGRGCYGDGPYDDVREGAQIVIADEVGATLALGALGPGTAGMIRGQRQCRFDFSVASVPTNREFYRLKIGPRDAPQFSAAELFGGQLTLSLGETPAGSAVPPASTPTPTEPPETSADRTAKFGDSATIGAWELTVSPPTPSPEPDDYGYCPETIRTFVSVRIEWKNLSTETLTPGDTVTARALDGKWPPPYASLTLGPTGASPLDSIHGIRDRQRSAFTPSASTPD</sequence>
<feature type="region of interest" description="Disordered" evidence="1">
    <location>
        <begin position="243"/>
        <end position="275"/>
    </location>
</feature>
<protein>
    <recommendedName>
        <fullName evidence="3">Lipoprotein</fullName>
    </recommendedName>
</protein>
<reference evidence="2" key="2">
    <citation type="submission" date="2023-02" db="EMBL/GenBank/DDBJ databases">
        <authorList>
            <person name="Sun Q."/>
            <person name="Mori K."/>
        </authorList>
    </citation>
    <scope>NUCLEOTIDE SEQUENCE</scope>
    <source>
        <strain evidence="2">NBRC 110608</strain>
    </source>
</reference>
<dbReference type="EMBL" id="AP027735">
    <property type="protein sequence ID" value="BDZ59859.1"/>
    <property type="molecule type" value="Genomic_DNA"/>
</dbReference>
<evidence type="ECO:0008006" key="3">
    <source>
        <dbReference type="Google" id="ProtNLM"/>
    </source>
</evidence>
<gene>
    <name evidence="2" type="ORF">GCM10025872_35160</name>
</gene>
<proteinExistence type="predicted"/>
<evidence type="ECO:0000313" key="2">
    <source>
        <dbReference type="EMBL" id="BDZ59859.1"/>
    </source>
</evidence>
<reference evidence="2" key="1">
    <citation type="journal article" date="2014" name="Int. J. Syst. Evol. Microbiol.">
        <title>Complete genome of a new Firmicutes species belonging to the dominant human colonic microbiota ('Ruminococcus bicirculans') reveals two chromosomes and a selective capacity to utilize plant glucans.</title>
        <authorList>
            <consortium name="NISC Comparative Sequencing Program"/>
            <person name="Wegmann U."/>
            <person name="Louis P."/>
            <person name="Goesmann A."/>
            <person name="Henrissat B."/>
            <person name="Duncan S.H."/>
            <person name="Flint H.J."/>
        </authorList>
    </citation>
    <scope>NUCLEOTIDE SEQUENCE</scope>
    <source>
        <strain evidence="2">NBRC 110608</strain>
    </source>
</reference>
<accession>A0ABM8HFS6</accession>
<feature type="compositionally biased region" description="Polar residues" evidence="1">
    <location>
        <begin position="265"/>
        <end position="275"/>
    </location>
</feature>
<evidence type="ECO:0000256" key="1">
    <source>
        <dbReference type="SAM" id="MobiDB-lite"/>
    </source>
</evidence>
<name>A0ABM8HFS6_9MICO</name>